<gene>
    <name evidence="1" type="ORF">MUN79_16570</name>
</gene>
<organism evidence="1 2">
    <name type="scientific">Hymenobacter cellulosilyticus</name>
    <dbReference type="NCBI Taxonomy" id="2932248"/>
    <lineage>
        <taxon>Bacteria</taxon>
        <taxon>Pseudomonadati</taxon>
        <taxon>Bacteroidota</taxon>
        <taxon>Cytophagia</taxon>
        <taxon>Cytophagales</taxon>
        <taxon>Hymenobacteraceae</taxon>
        <taxon>Hymenobacter</taxon>
    </lineage>
</organism>
<dbReference type="RefSeq" id="WP_244673774.1">
    <property type="nucleotide sequence ID" value="NZ_CP095046.1"/>
</dbReference>
<accession>A0A8T9Q0G3</accession>
<name>A0A8T9Q0G3_9BACT</name>
<dbReference type="EMBL" id="CP095046">
    <property type="protein sequence ID" value="UOQ70352.1"/>
    <property type="molecule type" value="Genomic_DNA"/>
</dbReference>
<evidence type="ECO:0000313" key="1">
    <source>
        <dbReference type="EMBL" id="UOQ70352.1"/>
    </source>
</evidence>
<dbReference type="Proteomes" id="UP000831796">
    <property type="component" value="Chromosome"/>
</dbReference>
<reference evidence="1" key="1">
    <citation type="submission" date="2022-04" db="EMBL/GenBank/DDBJ databases">
        <title>Hymenobacter sp. isolated from the air.</title>
        <authorList>
            <person name="Won M."/>
            <person name="Lee C.-M."/>
            <person name="Woen H.-Y."/>
            <person name="Kwon S.-W."/>
        </authorList>
    </citation>
    <scope>NUCLEOTIDE SEQUENCE</scope>
    <source>
        <strain evidence="1">5116S-3</strain>
    </source>
</reference>
<evidence type="ECO:0000313" key="2">
    <source>
        <dbReference type="Proteomes" id="UP000831796"/>
    </source>
</evidence>
<keyword evidence="2" id="KW-1185">Reference proteome</keyword>
<dbReference type="AlphaFoldDB" id="A0A8T9Q0G3"/>
<dbReference type="KEGG" id="hcu:MUN79_16570"/>
<protein>
    <submittedName>
        <fullName evidence="1">Uncharacterized protein</fullName>
    </submittedName>
</protein>
<sequence>MPIRQALALLQFLLLALVCFGGAYYFSHRSAAPVSAPAPIALMYSPGAVVAVE</sequence>
<proteinExistence type="predicted"/>